<dbReference type="InterPro" id="IPR014284">
    <property type="entry name" value="RNA_pol_sigma-70_dom"/>
</dbReference>
<dbReference type="Gene3D" id="1.10.1740.10">
    <property type="match status" value="1"/>
</dbReference>
<evidence type="ECO:0000256" key="1">
    <source>
        <dbReference type="ARBA" id="ARBA00010641"/>
    </source>
</evidence>
<dbReference type="InterPro" id="IPR013325">
    <property type="entry name" value="RNA_pol_sigma_r2"/>
</dbReference>
<dbReference type="GO" id="GO:0016987">
    <property type="term" value="F:sigma factor activity"/>
    <property type="evidence" value="ECO:0007669"/>
    <property type="project" value="UniProtKB-KW"/>
</dbReference>
<accession>A0A7V2SY81</accession>
<sequence>MKNCVTTAWLRYEQELRGFIASRINDHSQTEDILQDVFIKALAEGSRFCHLDNSRAWLFRVTRNQLVDFQRTYKDHAPIDDQFEASSEESAPVSNLSTCLPFALKNLSLDDQDIIQRCDLDGLPQADYAKQKRLSLTGAKSRIQRARKRLKKQLEINCHIIFDPQGNVCCFGAAKKR</sequence>
<evidence type="ECO:0000259" key="7">
    <source>
        <dbReference type="Pfam" id="PF04542"/>
    </source>
</evidence>
<dbReference type="InterPro" id="IPR013249">
    <property type="entry name" value="RNA_pol_sigma70_r4_t2"/>
</dbReference>
<keyword evidence="4 6" id="KW-0238">DNA-binding</keyword>
<dbReference type="Pfam" id="PF08281">
    <property type="entry name" value="Sigma70_r4_2"/>
    <property type="match status" value="1"/>
</dbReference>
<dbReference type="GO" id="GO:0006352">
    <property type="term" value="P:DNA-templated transcription initiation"/>
    <property type="evidence" value="ECO:0007669"/>
    <property type="project" value="InterPro"/>
</dbReference>
<dbReference type="GO" id="GO:0003677">
    <property type="term" value="F:DNA binding"/>
    <property type="evidence" value="ECO:0007669"/>
    <property type="project" value="UniProtKB-KW"/>
</dbReference>
<evidence type="ECO:0000256" key="5">
    <source>
        <dbReference type="ARBA" id="ARBA00023163"/>
    </source>
</evidence>
<dbReference type="SUPFAM" id="SSF88659">
    <property type="entry name" value="Sigma3 and sigma4 domains of RNA polymerase sigma factors"/>
    <property type="match status" value="1"/>
</dbReference>
<dbReference type="InterPro" id="IPR007627">
    <property type="entry name" value="RNA_pol_sigma70_r2"/>
</dbReference>
<keyword evidence="2 6" id="KW-0805">Transcription regulation</keyword>
<reference evidence="9" key="1">
    <citation type="journal article" date="2020" name="mSystems">
        <title>Genome- and Community-Level Interaction Insights into Carbon Utilization and Element Cycling Functions of Hydrothermarchaeota in Hydrothermal Sediment.</title>
        <authorList>
            <person name="Zhou Z."/>
            <person name="Liu Y."/>
            <person name="Xu W."/>
            <person name="Pan J."/>
            <person name="Luo Z.H."/>
            <person name="Li M."/>
        </authorList>
    </citation>
    <scope>NUCLEOTIDE SEQUENCE [LARGE SCALE GENOMIC DNA]</scope>
    <source>
        <strain evidence="9">HyVt-493</strain>
    </source>
</reference>
<evidence type="ECO:0000256" key="3">
    <source>
        <dbReference type="ARBA" id="ARBA00023082"/>
    </source>
</evidence>
<proteinExistence type="inferred from homology"/>
<dbReference type="EMBL" id="DRMS01000088">
    <property type="protein sequence ID" value="HFC91604.1"/>
    <property type="molecule type" value="Genomic_DNA"/>
</dbReference>
<evidence type="ECO:0000313" key="9">
    <source>
        <dbReference type="EMBL" id="HFC91604.1"/>
    </source>
</evidence>
<dbReference type="NCBIfam" id="TIGR02937">
    <property type="entry name" value="sigma70-ECF"/>
    <property type="match status" value="1"/>
</dbReference>
<dbReference type="PROSITE" id="PS01063">
    <property type="entry name" value="SIGMA70_ECF"/>
    <property type="match status" value="1"/>
</dbReference>
<evidence type="ECO:0000259" key="8">
    <source>
        <dbReference type="Pfam" id="PF08281"/>
    </source>
</evidence>
<dbReference type="InterPro" id="IPR000838">
    <property type="entry name" value="RNA_pol_sigma70_ECF_CS"/>
</dbReference>
<dbReference type="Gene3D" id="1.10.10.10">
    <property type="entry name" value="Winged helix-like DNA-binding domain superfamily/Winged helix DNA-binding domain"/>
    <property type="match status" value="1"/>
</dbReference>
<keyword evidence="5 6" id="KW-0804">Transcription</keyword>
<feature type="domain" description="RNA polymerase sigma-70 region 2" evidence="7">
    <location>
        <begin position="11"/>
        <end position="72"/>
    </location>
</feature>
<dbReference type="Proteomes" id="UP000885750">
    <property type="component" value="Unassembled WGS sequence"/>
</dbReference>
<organism evidence="9">
    <name type="scientific">Leucothrix mucor</name>
    <dbReference type="NCBI Taxonomy" id="45248"/>
    <lineage>
        <taxon>Bacteria</taxon>
        <taxon>Pseudomonadati</taxon>
        <taxon>Pseudomonadota</taxon>
        <taxon>Gammaproteobacteria</taxon>
        <taxon>Thiotrichales</taxon>
        <taxon>Thiotrichaceae</taxon>
        <taxon>Leucothrix</taxon>
    </lineage>
</organism>
<evidence type="ECO:0000256" key="2">
    <source>
        <dbReference type="ARBA" id="ARBA00023015"/>
    </source>
</evidence>
<comment type="similarity">
    <text evidence="1 6">Belongs to the sigma-70 factor family. ECF subfamily.</text>
</comment>
<dbReference type="AlphaFoldDB" id="A0A7V2SY81"/>
<comment type="caution">
    <text evidence="9">The sequence shown here is derived from an EMBL/GenBank/DDBJ whole genome shotgun (WGS) entry which is preliminary data.</text>
</comment>
<dbReference type="InterPro" id="IPR013324">
    <property type="entry name" value="RNA_pol_sigma_r3/r4-like"/>
</dbReference>
<dbReference type="PANTHER" id="PTHR43133">
    <property type="entry name" value="RNA POLYMERASE ECF-TYPE SIGMA FACTO"/>
    <property type="match status" value="1"/>
</dbReference>
<name>A0A7V2SY81_LEUMU</name>
<dbReference type="InterPro" id="IPR039425">
    <property type="entry name" value="RNA_pol_sigma-70-like"/>
</dbReference>
<dbReference type="PANTHER" id="PTHR43133:SF62">
    <property type="entry name" value="RNA POLYMERASE SIGMA FACTOR SIGZ"/>
    <property type="match status" value="1"/>
</dbReference>
<evidence type="ECO:0000256" key="6">
    <source>
        <dbReference type="RuleBase" id="RU000716"/>
    </source>
</evidence>
<dbReference type="Pfam" id="PF04542">
    <property type="entry name" value="Sigma70_r2"/>
    <property type="match status" value="1"/>
</dbReference>
<feature type="domain" description="RNA polymerase sigma factor 70 region 4 type 2" evidence="8">
    <location>
        <begin position="100"/>
        <end position="150"/>
    </location>
</feature>
<evidence type="ECO:0000256" key="4">
    <source>
        <dbReference type="ARBA" id="ARBA00023125"/>
    </source>
</evidence>
<dbReference type="InterPro" id="IPR036388">
    <property type="entry name" value="WH-like_DNA-bd_sf"/>
</dbReference>
<protein>
    <recommendedName>
        <fullName evidence="6">RNA polymerase sigma factor</fullName>
    </recommendedName>
</protein>
<dbReference type="SUPFAM" id="SSF88946">
    <property type="entry name" value="Sigma2 domain of RNA polymerase sigma factors"/>
    <property type="match status" value="1"/>
</dbReference>
<gene>
    <name evidence="9" type="ORF">ENJ51_02190</name>
</gene>
<keyword evidence="3 6" id="KW-0731">Sigma factor</keyword>